<evidence type="ECO:0000313" key="4">
    <source>
        <dbReference type="Proteomes" id="UP000797356"/>
    </source>
</evidence>
<dbReference type="PANTHER" id="PTHR36886">
    <property type="entry name" value="PROTEIN FRIGIDA-ESSENTIAL 1"/>
    <property type="match status" value="1"/>
</dbReference>
<accession>A0A8K0IBT2</accession>
<proteinExistence type="predicted"/>
<reference evidence="3" key="1">
    <citation type="journal article" date="2017" name="Gigascience">
        <title>The genome draft of coconut (Cocos nucifera).</title>
        <authorList>
            <person name="Xiao Y."/>
            <person name="Xu P."/>
            <person name="Fan H."/>
            <person name="Baudouin L."/>
            <person name="Xia W."/>
            <person name="Bocs S."/>
            <person name="Xu J."/>
            <person name="Li Q."/>
            <person name="Guo A."/>
            <person name="Zhou L."/>
            <person name="Li J."/>
            <person name="Wu Y."/>
            <person name="Ma Z."/>
            <person name="Armero A."/>
            <person name="Issali A.E."/>
            <person name="Liu N."/>
            <person name="Peng M."/>
            <person name="Yang Y."/>
        </authorList>
    </citation>
    <scope>NUCLEOTIDE SEQUENCE</scope>
    <source>
        <tissue evidence="3">Spear leaf of Hainan Tall coconut</tissue>
    </source>
</reference>
<evidence type="ECO:0000259" key="2">
    <source>
        <dbReference type="Pfam" id="PF23030"/>
    </source>
</evidence>
<feature type="compositionally biased region" description="Basic and acidic residues" evidence="1">
    <location>
        <begin position="19"/>
        <end position="28"/>
    </location>
</feature>
<dbReference type="InterPro" id="IPR057031">
    <property type="entry name" value="SFR19-like_C"/>
</dbReference>
<dbReference type="PANTHER" id="PTHR36886:SF3">
    <property type="entry name" value="PROTEIN FRIGIDA-ESSENTIAL 1"/>
    <property type="match status" value="1"/>
</dbReference>
<dbReference type="Pfam" id="PF23030">
    <property type="entry name" value="SCAF11-like_C"/>
    <property type="match status" value="1"/>
</dbReference>
<evidence type="ECO:0000313" key="3">
    <source>
        <dbReference type="EMBL" id="KAG1347418.1"/>
    </source>
</evidence>
<feature type="domain" description="SFR19-like C-terminal" evidence="2">
    <location>
        <begin position="65"/>
        <end position="137"/>
    </location>
</feature>
<gene>
    <name evidence="3" type="ORF">COCNU_06G012470</name>
</gene>
<evidence type="ECO:0000256" key="1">
    <source>
        <dbReference type="SAM" id="MobiDB-lite"/>
    </source>
</evidence>
<feature type="region of interest" description="Disordered" evidence="1">
    <location>
        <begin position="1"/>
        <end position="38"/>
    </location>
</feature>
<dbReference type="Proteomes" id="UP000797356">
    <property type="component" value="Chromosome 6"/>
</dbReference>
<comment type="caution">
    <text evidence="3">The sequence shown here is derived from an EMBL/GenBank/DDBJ whole genome shotgun (WGS) entry which is preliminary data.</text>
</comment>
<dbReference type="InterPro" id="IPR052650">
    <property type="entry name" value="Zinc_finger_CCCH"/>
</dbReference>
<dbReference type="EMBL" id="CM017877">
    <property type="protein sequence ID" value="KAG1347418.1"/>
    <property type="molecule type" value="Genomic_DNA"/>
</dbReference>
<sequence length="139" mass="15654">MAPLAPTGPDTVDAGKSSVPKDEKRWATDGENVNEADLGNNTRNQVYKARNDKESKALRIFRVALVDFVKELVKPFWREGHLSKDAHKMIVKKAVEKVIDSLQPHQIPCTAESINQYLSLSQTKLLKLVEAYMDKYAKS</sequence>
<keyword evidence="4" id="KW-1185">Reference proteome</keyword>
<protein>
    <submittedName>
        <fullName evidence="3">Putative Zinc finger CCCH domain-containing protein 55</fullName>
    </submittedName>
</protein>
<dbReference type="OrthoDB" id="1935339at2759"/>
<reference evidence="3" key="2">
    <citation type="submission" date="2019-07" db="EMBL/GenBank/DDBJ databases">
        <authorList>
            <person name="Yang Y."/>
            <person name="Bocs S."/>
            <person name="Baudouin L."/>
        </authorList>
    </citation>
    <scope>NUCLEOTIDE SEQUENCE</scope>
    <source>
        <tissue evidence="3">Spear leaf of Hainan Tall coconut</tissue>
    </source>
</reference>
<organism evidence="3 4">
    <name type="scientific">Cocos nucifera</name>
    <name type="common">Coconut palm</name>
    <dbReference type="NCBI Taxonomy" id="13894"/>
    <lineage>
        <taxon>Eukaryota</taxon>
        <taxon>Viridiplantae</taxon>
        <taxon>Streptophyta</taxon>
        <taxon>Embryophyta</taxon>
        <taxon>Tracheophyta</taxon>
        <taxon>Spermatophyta</taxon>
        <taxon>Magnoliopsida</taxon>
        <taxon>Liliopsida</taxon>
        <taxon>Arecaceae</taxon>
        <taxon>Arecoideae</taxon>
        <taxon>Cocoseae</taxon>
        <taxon>Attaleinae</taxon>
        <taxon>Cocos</taxon>
    </lineage>
</organism>
<dbReference type="AlphaFoldDB" id="A0A8K0IBT2"/>
<name>A0A8K0IBT2_COCNU</name>